<evidence type="ECO:0000256" key="17">
    <source>
        <dbReference type="RuleBase" id="RU003750"/>
    </source>
</evidence>
<comment type="subcellular location">
    <subcellularLocation>
        <location evidence="2">Membrane</location>
        <topology evidence="2">Multi-pass membrane protein</topology>
    </subcellularLocation>
</comment>
<evidence type="ECO:0000256" key="7">
    <source>
        <dbReference type="ARBA" id="ARBA00022516"/>
    </source>
</evidence>
<keyword evidence="14" id="KW-1208">Phospholipid metabolism</keyword>
<keyword evidence="20" id="KW-1185">Reference proteome</keyword>
<dbReference type="Gene3D" id="1.20.120.1760">
    <property type="match status" value="1"/>
</dbReference>
<evidence type="ECO:0000256" key="15">
    <source>
        <dbReference type="ARBA" id="ARBA00033018"/>
    </source>
</evidence>
<comment type="function">
    <text evidence="1">This protein catalyzes the committed step to the synthesis of the acidic phospholipids.</text>
</comment>
<evidence type="ECO:0000256" key="14">
    <source>
        <dbReference type="ARBA" id="ARBA00023264"/>
    </source>
</evidence>
<dbReference type="Proteomes" id="UP000628463">
    <property type="component" value="Unassembled WGS sequence"/>
</dbReference>
<feature type="transmembrane region" description="Helical" evidence="18">
    <location>
        <begin position="161"/>
        <end position="182"/>
    </location>
</feature>
<keyword evidence="13" id="KW-0594">Phospholipid biosynthesis</keyword>
<evidence type="ECO:0000313" key="20">
    <source>
        <dbReference type="Proteomes" id="UP000628463"/>
    </source>
</evidence>
<evidence type="ECO:0000256" key="3">
    <source>
        <dbReference type="ARBA" id="ARBA00005042"/>
    </source>
</evidence>
<dbReference type="InterPro" id="IPR048254">
    <property type="entry name" value="CDP_ALCOHOL_P_TRANSF_CS"/>
</dbReference>
<organism evidence="19 20">
    <name type="scientific">Lachnospira hominis</name>
    <name type="common">ex Liu et al. 2021</name>
    <dbReference type="NCBI Taxonomy" id="2763051"/>
    <lineage>
        <taxon>Bacteria</taxon>
        <taxon>Bacillati</taxon>
        <taxon>Bacillota</taxon>
        <taxon>Clostridia</taxon>
        <taxon>Lachnospirales</taxon>
        <taxon>Lachnospiraceae</taxon>
        <taxon>Lachnospira</taxon>
    </lineage>
</organism>
<dbReference type="PANTHER" id="PTHR14269:SF62">
    <property type="entry name" value="CDP-DIACYLGLYCEROL--GLYCEROL-3-PHOSPHATE 3-PHOSPHATIDYLTRANSFERASE 1, CHLOROPLASTIC"/>
    <property type="match status" value="1"/>
</dbReference>
<evidence type="ECO:0000256" key="8">
    <source>
        <dbReference type="ARBA" id="ARBA00022679"/>
    </source>
</evidence>
<evidence type="ECO:0000256" key="18">
    <source>
        <dbReference type="SAM" id="Phobius"/>
    </source>
</evidence>
<feature type="transmembrane region" description="Helical" evidence="18">
    <location>
        <begin position="132"/>
        <end position="149"/>
    </location>
</feature>
<dbReference type="RefSeq" id="WP_021867223.1">
    <property type="nucleotide sequence ID" value="NZ_JACOPD010000003.1"/>
</dbReference>
<comment type="similarity">
    <text evidence="4 17">Belongs to the CDP-alcohol phosphatidyltransferase class-I family.</text>
</comment>
<evidence type="ECO:0000256" key="4">
    <source>
        <dbReference type="ARBA" id="ARBA00010441"/>
    </source>
</evidence>
<reference evidence="19 20" key="1">
    <citation type="submission" date="2020-08" db="EMBL/GenBank/DDBJ databases">
        <title>Genome public.</title>
        <authorList>
            <person name="Liu C."/>
            <person name="Sun Q."/>
        </authorList>
    </citation>
    <scope>NUCLEOTIDE SEQUENCE [LARGE SCALE GENOMIC DNA]</scope>
    <source>
        <strain evidence="19 20">NSJ-43</strain>
    </source>
</reference>
<keyword evidence="12 18" id="KW-0472">Membrane</keyword>
<evidence type="ECO:0000256" key="12">
    <source>
        <dbReference type="ARBA" id="ARBA00023136"/>
    </source>
</evidence>
<dbReference type="Pfam" id="PF01066">
    <property type="entry name" value="CDP-OH_P_transf"/>
    <property type="match status" value="1"/>
</dbReference>
<dbReference type="InterPro" id="IPR004570">
    <property type="entry name" value="Phosphatidylglycerol_P_synth"/>
</dbReference>
<keyword evidence="7" id="KW-0444">Lipid biosynthesis</keyword>
<evidence type="ECO:0000256" key="11">
    <source>
        <dbReference type="ARBA" id="ARBA00023098"/>
    </source>
</evidence>
<evidence type="ECO:0000256" key="6">
    <source>
        <dbReference type="ARBA" id="ARBA00014944"/>
    </source>
</evidence>
<evidence type="ECO:0000256" key="5">
    <source>
        <dbReference type="ARBA" id="ARBA00013170"/>
    </source>
</evidence>
<evidence type="ECO:0000256" key="2">
    <source>
        <dbReference type="ARBA" id="ARBA00004141"/>
    </source>
</evidence>
<name>A0ABR7G142_9FIRM</name>
<dbReference type="EC" id="2.7.8.5" evidence="5"/>
<dbReference type="InterPro" id="IPR050324">
    <property type="entry name" value="CDP-alcohol_PTase-I"/>
</dbReference>
<evidence type="ECO:0000256" key="16">
    <source>
        <dbReference type="ARBA" id="ARBA00048586"/>
    </source>
</evidence>
<comment type="catalytic activity">
    <reaction evidence="16">
        <text>a CDP-1,2-diacyl-sn-glycerol + sn-glycerol 3-phosphate = a 1,2-diacyl-sn-glycero-3-phospho-(1'-sn-glycero-3'-phosphate) + CMP + H(+)</text>
        <dbReference type="Rhea" id="RHEA:12593"/>
        <dbReference type="ChEBI" id="CHEBI:15378"/>
        <dbReference type="ChEBI" id="CHEBI:57597"/>
        <dbReference type="ChEBI" id="CHEBI:58332"/>
        <dbReference type="ChEBI" id="CHEBI:60110"/>
        <dbReference type="ChEBI" id="CHEBI:60377"/>
        <dbReference type="EC" id="2.7.8.5"/>
    </reaction>
</comment>
<dbReference type="InterPro" id="IPR000462">
    <property type="entry name" value="CDP-OH_P_trans"/>
</dbReference>
<keyword evidence="10 18" id="KW-1133">Transmembrane helix</keyword>
<dbReference type="InterPro" id="IPR043130">
    <property type="entry name" value="CDP-OH_PTrfase_TM_dom"/>
</dbReference>
<comment type="pathway">
    <text evidence="3">Phospholipid metabolism; phosphatidylglycerol biosynthesis; phosphatidylglycerol from CDP-diacylglycerol: step 1/2.</text>
</comment>
<evidence type="ECO:0000256" key="13">
    <source>
        <dbReference type="ARBA" id="ARBA00023209"/>
    </source>
</evidence>
<dbReference type="EMBL" id="JACOPD010000003">
    <property type="protein sequence ID" value="MBC5680461.1"/>
    <property type="molecule type" value="Genomic_DNA"/>
</dbReference>
<comment type="caution">
    <text evidence="19">The sequence shown here is derived from an EMBL/GenBank/DDBJ whole genome shotgun (WGS) entry which is preliminary data.</text>
</comment>
<keyword evidence="8 17" id="KW-0808">Transferase</keyword>
<accession>A0ABR7G142</accession>
<evidence type="ECO:0000256" key="9">
    <source>
        <dbReference type="ARBA" id="ARBA00022692"/>
    </source>
</evidence>
<evidence type="ECO:0000256" key="10">
    <source>
        <dbReference type="ARBA" id="ARBA00022989"/>
    </source>
</evidence>
<feature type="transmembrane region" description="Helical" evidence="18">
    <location>
        <begin position="101"/>
        <end position="120"/>
    </location>
</feature>
<gene>
    <name evidence="19" type="ORF">H8S01_05740</name>
</gene>
<keyword evidence="9 18" id="KW-0812">Transmembrane</keyword>
<evidence type="ECO:0000313" key="19">
    <source>
        <dbReference type="EMBL" id="MBC5680461.1"/>
    </source>
</evidence>
<protein>
    <recommendedName>
        <fullName evidence="6">CDP-diacylglycerol--glycerol-3-phosphate 3-phosphatidyltransferase</fullName>
        <ecNumber evidence="5">2.7.8.5</ecNumber>
    </recommendedName>
    <alternativeName>
        <fullName evidence="15">Phosphatidylglycerophosphate synthase</fullName>
    </alternativeName>
</protein>
<feature type="transmembrane region" description="Helical" evidence="18">
    <location>
        <begin position="16"/>
        <end position="35"/>
    </location>
</feature>
<dbReference type="PROSITE" id="PS00379">
    <property type="entry name" value="CDP_ALCOHOL_P_TRANSF"/>
    <property type="match status" value="1"/>
</dbReference>
<dbReference type="PIRSF" id="PIRSF000847">
    <property type="entry name" value="Phos_ph_gly_syn"/>
    <property type="match status" value="1"/>
</dbReference>
<proteinExistence type="inferred from homology"/>
<keyword evidence="11" id="KW-0443">Lipid metabolism</keyword>
<evidence type="ECO:0000256" key="1">
    <source>
        <dbReference type="ARBA" id="ARBA00003973"/>
    </source>
</evidence>
<sequence length="198" mass="22779">MKFKFELGDLIKIPNILCYLRILMVPLFLHIYFTAERPQDFYLATLVVMLSGLTDFFDGQIARRCNMITDLGRIIDPLADKLMQLAMLVALTVRVKYMYLLVIFLVLKEVISAVTGFFVMKFAKKRLNGAKWYGKVCTAILYVVMLALVAFPQMEVHVQDILLLVCAGALMLAFVMYVRLYIIMIVDARNGRNEKILY</sequence>
<dbReference type="PANTHER" id="PTHR14269">
    <property type="entry name" value="CDP-DIACYLGLYCEROL--GLYCEROL-3-PHOSPHATE 3-PHOSPHATIDYLTRANSFERASE-RELATED"/>
    <property type="match status" value="1"/>
</dbReference>